<feature type="region of interest" description="Disordered" evidence="2">
    <location>
        <begin position="1"/>
        <end position="29"/>
    </location>
</feature>
<feature type="domain" description="Ras-GEF" evidence="3">
    <location>
        <begin position="1016"/>
        <end position="1269"/>
    </location>
</feature>
<dbReference type="VEuPathDB" id="AmoebaDB:FDP41_002585"/>
<accession>A0A6A5BWL6</accession>
<dbReference type="Proteomes" id="UP000444721">
    <property type="component" value="Unassembled WGS sequence"/>
</dbReference>
<dbReference type="Gene3D" id="1.10.840.10">
    <property type="entry name" value="Ras guanine-nucleotide exchange factors catalytic domain"/>
    <property type="match status" value="1"/>
</dbReference>
<feature type="compositionally biased region" description="Low complexity" evidence="2">
    <location>
        <begin position="209"/>
        <end position="222"/>
    </location>
</feature>
<dbReference type="OMA" id="QFILMDY"/>
<evidence type="ECO:0000313" key="4">
    <source>
        <dbReference type="EMBL" id="KAF0978070.1"/>
    </source>
</evidence>
<feature type="region of interest" description="Disordered" evidence="2">
    <location>
        <begin position="209"/>
        <end position="238"/>
    </location>
</feature>
<dbReference type="InterPro" id="IPR001895">
    <property type="entry name" value="RASGEF_cat_dom"/>
</dbReference>
<dbReference type="GO" id="GO:0005085">
    <property type="term" value="F:guanyl-nucleotide exchange factor activity"/>
    <property type="evidence" value="ECO:0007669"/>
    <property type="project" value="UniProtKB-KW"/>
</dbReference>
<dbReference type="OrthoDB" id="10361507at2759"/>
<comment type="caution">
    <text evidence="4">The sequence shown here is derived from an EMBL/GenBank/DDBJ whole genome shotgun (WGS) entry which is preliminary data.</text>
</comment>
<feature type="region of interest" description="Disordered" evidence="2">
    <location>
        <begin position="409"/>
        <end position="454"/>
    </location>
</feature>
<feature type="compositionally biased region" description="Polar residues" evidence="2">
    <location>
        <begin position="409"/>
        <end position="441"/>
    </location>
</feature>
<dbReference type="VEuPathDB" id="AmoebaDB:NF0123310"/>
<dbReference type="Pfam" id="PF00617">
    <property type="entry name" value="RasGEF"/>
    <property type="match status" value="1"/>
</dbReference>
<dbReference type="SUPFAM" id="SSF48366">
    <property type="entry name" value="Ras GEF"/>
    <property type="match status" value="1"/>
</dbReference>
<evidence type="ECO:0000259" key="3">
    <source>
        <dbReference type="PROSITE" id="PS50009"/>
    </source>
</evidence>
<evidence type="ECO:0000256" key="2">
    <source>
        <dbReference type="SAM" id="MobiDB-lite"/>
    </source>
</evidence>
<feature type="region of interest" description="Disordered" evidence="2">
    <location>
        <begin position="42"/>
        <end position="68"/>
    </location>
</feature>
<sequence>MSPSSTSSRSNHPNMSTTTTFNSSPSSQIPLYQNRNIHLLLNYNDTSPNNNNNNQNSNNNTNNNNNNGSINNLSFLELISNASPLSVIMDDLESILSPSSRLGDVSNSHHDDHDMEQQQQHDHHHMGSETITMDYSSENPHASPSSRRKTATGTSELFQQQVFSSSPHHHHHRMSTSAMSSSPLSVSSQNLVLNSSHYNLEALLTTSTTNTMNINNKNNTSPSPSPRKKGTRRRSSMPAHEIANLQNEIAEFDRKNDQCRDSFADVNNNRSFNTHKNCLSTPSKNSIAEEVDLTSDKVPNVLTEDIRLLIGKSKLHHRQPHSNLEELYSSENISTIDINSKQPSPFPPKKGHVRSQSSHYLNNTAGISHSTGALSKRVSLKGVGENLTLVASHENDEETLNMDRSIHTKSAVTPPGLSSQSSDTLFFNTESPSPTSSTDGVGNNNSSSFSDFASGNTKRRRSFLRDKSFQTSLTNSNNASSQLRKKNLLSNSSQQLMNSLGWWERFDIMPQILSFISRSEQRCVLRWVCKRWALIVIDADYDAQIVFSTSPSSNSSSPIGSNSSLRRMTSTQAFSRKGSSSAFNLSKVALIHHSIAREFCGKDQCGSGFLYRFCDLIQNRINRQEKVVPQLLNDSQKQEWNSHIQYNVWSEEHWKAMNDLRKKRALTISSSNFAAKQQPEKRPSKFSFFSKVPINEMLEGTPQTSQPPLSTGFSVNGNSHSIDDMLNSFPYFIKMSSKETKDISYVEELIRNKFHTDSNFYLQFFFVVCQQPHIFNELCKLGNANFHLAKENKQPLYNATMEQILETFIANHAVAKMSPEMLLYKLFERIFTLDIENHSKFWLKCFPSISSSAICTLAEISTECKHDIFKQFLFEVEILLDIFYIWIKDFGLRRESVIDLYDKNFTPCSFLQIELVEYFASYAICHCSFSNNEAIIHKKCLKIFKLIDHVRESLDFESYPVLDLLVLKRNSWSDSTFDNNSSSTSTENPLIAATKQSKCILIPENSQQPLAMSLCSIEDLVTHQFILMDYLFRHVSFYEVRTLAYKANNAQSLDPSQIQEMAIKKLVLIFNNLSNYLTSMCLMEESLERRSQILERIQQCKALSFHMNDFSTTLICDSATNSSALNNNKFTIARSQELMGKELCNLVTSISEKCSIKGLRQEALAKESELFIPNLGAFLTEISFIGEYNQDLIITPKYGATYNCHKFHLMTQTMKRVTSRRMRKPSLHVSPVSQLPEKTRNLILKRKFSEKIKAKLKLIPQQHSQQQPSSPNSPLNYTSYNSIQNIKVNTQILEFLAFLLFQWKQVDDKSLHELALRNEPRKAKKEQIKP</sequence>
<dbReference type="EMBL" id="VFQX01000030">
    <property type="protein sequence ID" value="KAF0978070.1"/>
    <property type="molecule type" value="Genomic_DNA"/>
</dbReference>
<dbReference type="GO" id="GO:0007264">
    <property type="term" value="P:small GTPase-mediated signal transduction"/>
    <property type="evidence" value="ECO:0007669"/>
    <property type="project" value="InterPro"/>
</dbReference>
<evidence type="ECO:0000256" key="1">
    <source>
        <dbReference type="PROSITE-ProRule" id="PRU00168"/>
    </source>
</evidence>
<feature type="compositionally biased region" description="Polar residues" evidence="2">
    <location>
        <begin position="129"/>
        <end position="163"/>
    </location>
</feature>
<proteinExistence type="predicted"/>
<feature type="compositionally biased region" description="Low complexity" evidence="2">
    <location>
        <begin position="442"/>
        <end position="454"/>
    </location>
</feature>
<dbReference type="VEuPathDB" id="AmoebaDB:NfTy_058040"/>
<keyword evidence="5" id="KW-1185">Reference proteome</keyword>
<feature type="region of interest" description="Disordered" evidence="2">
    <location>
        <begin position="99"/>
        <end position="183"/>
    </location>
</feature>
<dbReference type="PROSITE" id="PS50009">
    <property type="entry name" value="RASGEF_CAT"/>
    <property type="match status" value="1"/>
</dbReference>
<protein>
    <recommendedName>
        <fullName evidence="3">Ras-GEF domain-containing protein</fullName>
    </recommendedName>
</protein>
<dbReference type="InterPro" id="IPR036964">
    <property type="entry name" value="RASGEF_cat_dom_sf"/>
</dbReference>
<gene>
    <name evidence="4" type="ORF">FDP41_002585</name>
</gene>
<feature type="compositionally biased region" description="Basic residues" evidence="2">
    <location>
        <begin position="226"/>
        <end position="235"/>
    </location>
</feature>
<dbReference type="GeneID" id="68109803"/>
<dbReference type="InterPro" id="IPR023578">
    <property type="entry name" value="Ras_GEF_dom_sf"/>
</dbReference>
<organism evidence="4 5">
    <name type="scientific">Naegleria fowleri</name>
    <name type="common">Brain eating amoeba</name>
    <dbReference type="NCBI Taxonomy" id="5763"/>
    <lineage>
        <taxon>Eukaryota</taxon>
        <taxon>Discoba</taxon>
        <taxon>Heterolobosea</taxon>
        <taxon>Tetramitia</taxon>
        <taxon>Eutetramitia</taxon>
        <taxon>Vahlkampfiidae</taxon>
        <taxon>Naegleria</taxon>
    </lineage>
</organism>
<feature type="compositionally biased region" description="Basic and acidic residues" evidence="2">
    <location>
        <begin position="107"/>
        <end position="127"/>
    </location>
</feature>
<dbReference type="RefSeq" id="XP_044562783.1">
    <property type="nucleotide sequence ID" value="XM_044705795.1"/>
</dbReference>
<keyword evidence="1" id="KW-0344">Guanine-nucleotide releasing factor</keyword>
<feature type="compositionally biased region" description="Low complexity" evidence="2">
    <location>
        <begin position="1"/>
        <end position="27"/>
    </location>
</feature>
<evidence type="ECO:0000313" key="5">
    <source>
        <dbReference type="Proteomes" id="UP000444721"/>
    </source>
</evidence>
<name>A0A6A5BWL6_NAEFO</name>
<reference evidence="4 5" key="1">
    <citation type="journal article" date="2019" name="Sci. Rep.">
        <title>Nanopore sequencing improves the draft genome of the human pathogenic amoeba Naegleria fowleri.</title>
        <authorList>
            <person name="Liechti N."/>
            <person name="Schurch N."/>
            <person name="Bruggmann R."/>
            <person name="Wittwer M."/>
        </authorList>
    </citation>
    <scope>NUCLEOTIDE SEQUENCE [LARGE SCALE GENOMIC DNA]</scope>
    <source>
        <strain evidence="4 5">ATCC 30894</strain>
    </source>
</reference>